<dbReference type="KEGG" id="gtr:GLOTRDRAFT_42674"/>
<name>S7Q4T6_GLOTA</name>
<dbReference type="RefSeq" id="XP_007866628.1">
    <property type="nucleotide sequence ID" value="XM_007868437.1"/>
</dbReference>
<dbReference type="EMBL" id="KB469303">
    <property type="protein sequence ID" value="EPQ54507.1"/>
    <property type="molecule type" value="Genomic_DNA"/>
</dbReference>
<evidence type="ECO:0000259" key="3">
    <source>
        <dbReference type="Pfam" id="PF25767"/>
    </source>
</evidence>
<dbReference type="SUPFAM" id="SSF48371">
    <property type="entry name" value="ARM repeat"/>
    <property type="match status" value="1"/>
</dbReference>
<dbReference type="GO" id="GO:0005096">
    <property type="term" value="F:GTPase activator activity"/>
    <property type="evidence" value="ECO:0007669"/>
    <property type="project" value="InterPro"/>
</dbReference>
<dbReference type="Pfam" id="PF25767">
    <property type="entry name" value="ARM_TBCD_2nd"/>
    <property type="match status" value="1"/>
</dbReference>
<dbReference type="STRING" id="670483.S7Q4T6"/>
<dbReference type="OMA" id="EPHEAWH"/>
<dbReference type="GeneID" id="19306143"/>
<dbReference type="GO" id="GO:0048487">
    <property type="term" value="F:beta-tubulin binding"/>
    <property type="evidence" value="ECO:0007669"/>
    <property type="project" value="InterPro"/>
</dbReference>
<dbReference type="AlphaFoldDB" id="S7Q4T6"/>
<dbReference type="InterPro" id="IPR033162">
    <property type="entry name" value="TBCD"/>
</dbReference>
<dbReference type="Pfam" id="PF23579">
    <property type="entry name" value="ARM_TBCD"/>
    <property type="match status" value="1"/>
</dbReference>
<proteinExistence type="predicted"/>
<dbReference type="GO" id="GO:0007021">
    <property type="term" value="P:tubulin complex assembly"/>
    <property type="evidence" value="ECO:0007669"/>
    <property type="project" value="InterPro"/>
</dbReference>
<feature type="domain" description="Tubulin-folding cofactor D C-terminal" evidence="2">
    <location>
        <begin position="802"/>
        <end position="976"/>
    </location>
</feature>
<organism evidence="4 5">
    <name type="scientific">Gloeophyllum trabeum (strain ATCC 11539 / FP-39264 / Madison 617)</name>
    <name type="common">Brown rot fungus</name>
    <dbReference type="NCBI Taxonomy" id="670483"/>
    <lineage>
        <taxon>Eukaryota</taxon>
        <taxon>Fungi</taxon>
        <taxon>Dikarya</taxon>
        <taxon>Basidiomycota</taxon>
        <taxon>Agaricomycotina</taxon>
        <taxon>Agaricomycetes</taxon>
        <taxon>Gloeophyllales</taxon>
        <taxon>Gloeophyllaceae</taxon>
        <taxon>Gloeophyllum</taxon>
    </lineage>
</organism>
<evidence type="ECO:0000259" key="2">
    <source>
        <dbReference type="Pfam" id="PF12612"/>
    </source>
</evidence>
<accession>S7Q4T6</accession>
<keyword evidence="5" id="KW-1185">Reference proteome</keyword>
<evidence type="ECO:0000256" key="1">
    <source>
        <dbReference type="ARBA" id="ARBA00023186"/>
    </source>
</evidence>
<dbReference type="PANTHER" id="PTHR12658">
    <property type="entry name" value="BETA-TUBULIN COFACTOR D"/>
    <property type="match status" value="1"/>
</dbReference>
<dbReference type="Gene3D" id="1.25.10.10">
    <property type="entry name" value="Leucine-rich Repeat Variant"/>
    <property type="match status" value="1"/>
</dbReference>
<sequence length="981" mass="108455">MEEEQPEEKFFASFEKHEQFAGLQESLLSKDLFENPNEETDRHETETLRSLSDILDEYQEQSYLLDPILEGLVTPVAEKLRVHARLMVSNPSRTSSISRVGRIATLLYLYTKFRVRFFPHEVTDVVVALEYMNLPGSGTQEAEQWALRYIVLLWISIICMIPFDLAQFNDGTNEVSSQIEDVAKMHLAKAGLERDGAAILLSRLYIRKDVSGQFPRFLSDTQSGVEGTADIFKCIGALKVVAEILKIGSAEQARDNAPSIWSLFRAIETKEALMNNTLVRKLRSKVLSRTALRLLPAKYQIVRLKGRSLLGTSDEPRSDNGDGDPDIPEDVEAAIEELMQALQDKVSRGIQDTVVRWSAAKGVARIAERLPAEFGKQIFDGVLELFAIHSMAAANLYDLPAIAECTWHGACLACAEIARRGLVPDDKLTQLVGRLSQALSFDIRKGSHSIGSNVRDAATYVLWSLARAQKASALTPLAEGLAQKLVTVSLYDREVQVRRAASAAFQEYVGRTGLFPHGIDVLRKTDFYAVGVRRNAYLVAAPEVAEHPIYRTSLIDHILSVSLRHWDPVVRQLSSQSLKAICELDLVTLGPSTASRASNLLRSVDVDHINGGLLALAELAAAYDSISAIPERDARKREVFAYLNLVPLHAIQAPRNTPVTTAACYLISTAITSGEIHDTAVPHWKEIIDTGLRHRDSTVQEHAANALASVSRLVDCSVSSLGTLLGVLDYKAYPHNMPDVIQEIYSALKDGLDDYTVDQRGDVGSWIRMASVKGLTEVSSLLLTHGDALPTLEEYLPPALYHEAIGGILKQGVERLDNVRQTAGEYFIQLLSHPLPPVQNADAWRIDGEDLFKRLFLAYEHLRRRDWKDSTWLFPMAVQILGVTRYRKQVLAGLVLSVGSKTDSTQRPVSQSLVKYAEGLPVSAGEGDHYALQTLVEDLLNQIKANPGSNNAVIPALQTLTVLLEAETLARLQDVPDGLDT</sequence>
<keyword evidence="1" id="KW-0143">Chaperone</keyword>
<dbReference type="Pfam" id="PF12612">
    <property type="entry name" value="TFCD_C"/>
    <property type="match status" value="1"/>
</dbReference>
<dbReference type="Proteomes" id="UP000030669">
    <property type="component" value="Unassembled WGS sequence"/>
</dbReference>
<dbReference type="InterPro" id="IPR058033">
    <property type="entry name" value="ARM_TBCD_2nd"/>
</dbReference>
<dbReference type="PANTHER" id="PTHR12658:SF0">
    <property type="entry name" value="TUBULIN-SPECIFIC CHAPERONE D"/>
    <property type="match status" value="1"/>
</dbReference>
<dbReference type="InterPro" id="IPR016024">
    <property type="entry name" value="ARM-type_fold"/>
</dbReference>
<reference evidence="4 5" key="1">
    <citation type="journal article" date="2012" name="Science">
        <title>The Paleozoic origin of enzymatic lignin decomposition reconstructed from 31 fungal genomes.</title>
        <authorList>
            <person name="Floudas D."/>
            <person name="Binder M."/>
            <person name="Riley R."/>
            <person name="Barry K."/>
            <person name="Blanchette R.A."/>
            <person name="Henrissat B."/>
            <person name="Martinez A.T."/>
            <person name="Otillar R."/>
            <person name="Spatafora J.W."/>
            <person name="Yadav J.S."/>
            <person name="Aerts A."/>
            <person name="Benoit I."/>
            <person name="Boyd A."/>
            <person name="Carlson A."/>
            <person name="Copeland A."/>
            <person name="Coutinho P.M."/>
            <person name="de Vries R.P."/>
            <person name="Ferreira P."/>
            <person name="Findley K."/>
            <person name="Foster B."/>
            <person name="Gaskell J."/>
            <person name="Glotzer D."/>
            <person name="Gorecki P."/>
            <person name="Heitman J."/>
            <person name="Hesse C."/>
            <person name="Hori C."/>
            <person name="Igarashi K."/>
            <person name="Jurgens J.A."/>
            <person name="Kallen N."/>
            <person name="Kersten P."/>
            <person name="Kohler A."/>
            <person name="Kuees U."/>
            <person name="Kumar T.K.A."/>
            <person name="Kuo A."/>
            <person name="LaButti K."/>
            <person name="Larrondo L.F."/>
            <person name="Lindquist E."/>
            <person name="Ling A."/>
            <person name="Lombard V."/>
            <person name="Lucas S."/>
            <person name="Lundell T."/>
            <person name="Martin R."/>
            <person name="McLaughlin D.J."/>
            <person name="Morgenstern I."/>
            <person name="Morin E."/>
            <person name="Murat C."/>
            <person name="Nagy L.G."/>
            <person name="Nolan M."/>
            <person name="Ohm R.A."/>
            <person name="Patyshakuliyeva A."/>
            <person name="Rokas A."/>
            <person name="Ruiz-Duenas F.J."/>
            <person name="Sabat G."/>
            <person name="Salamov A."/>
            <person name="Samejima M."/>
            <person name="Schmutz J."/>
            <person name="Slot J.C."/>
            <person name="St John F."/>
            <person name="Stenlid J."/>
            <person name="Sun H."/>
            <person name="Sun S."/>
            <person name="Syed K."/>
            <person name="Tsang A."/>
            <person name="Wiebenga A."/>
            <person name="Young D."/>
            <person name="Pisabarro A."/>
            <person name="Eastwood D.C."/>
            <person name="Martin F."/>
            <person name="Cullen D."/>
            <person name="Grigoriev I.V."/>
            <person name="Hibbett D.S."/>
        </authorList>
    </citation>
    <scope>NUCLEOTIDE SEQUENCE [LARGE SCALE GENOMIC DNA]</scope>
    <source>
        <strain evidence="4 5">ATCC 11539</strain>
    </source>
</reference>
<dbReference type="InterPro" id="IPR022577">
    <property type="entry name" value="TBCD_C"/>
</dbReference>
<dbReference type="OrthoDB" id="1735853at2759"/>
<dbReference type="HOGENOM" id="CLU_003043_0_1_1"/>
<protein>
    <submittedName>
        <fullName evidence="4">Uncharacterized protein</fullName>
    </submittedName>
</protein>
<dbReference type="GO" id="GO:0007023">
    <property type="term" value="P:post-chaperonin tubulin folding pathway"/>
    <property type="evidence" value="ECO:0007669"/>
    <property type="project" value="InterPro"/>
</dbReference>
<feature type="domain" description="Tubulin-folding cofactor D ARM repeats" evidence="3">
    <location>
        <begin position="315"/>
        <end position="519"/>
    </location>
</feature>
<evidence type="ECO:0000313" key="5">
    <source>
        <dbReference type="Proteomes" id="UP000030669"/>
    </source>
</evidence>
<dbReference type="eggNOG" id="KOG1943">
    <property type="taxonomic scope" value="Eukaryota"/>
</dbReference>
<dbReference type="GO" id="GO:0000226">
    <property type="term" value="P:microtubule cytoskeleton organization"/>
    <property type="evidence" value="ECO:0007669"/>
    <property type="project" value="TreeGrafter"/>
</dbReference>
<evidence type="ECO:0000313" key="4">
    <source>
        <dbReference type="EMBL" id="EPQ54507.1"/>
    </source>
</evidence>
<gene>
    <name evidence="4" type="ORF">GLOTRDRAFT_42674</name>
</gene>
<dbReference type="InterPro" id="IPR011989">
    <property type="entry name" value="ARM-like"/>
</dbReference>